<feature type="transmembrane region" description="Helical" evidence="1">
    <location>
        <begin position="210"/>
        <end position="228"/>
    </location>
</feature>
<sequence length="408" mass="46805">MMKHTAKNWILISFLNLLIVAILGTILRYKIVFSLPFINQKYLLHAHSHFAFSGWITMALMTLTVDYLKKNQNSNAFKKYKSVLWLNLLTSYGMLFSFPFEGYATVSIIFSTLSIIVSYVFAMMYWKDLKLISIKNISHSYLKAALIFFVLSSTGVFALAYMMATKQVEQNYYLASVYFFLHFQYNGWFIFAIIGLWIESITTTLTIMPYLSKLFFWVLSFAVLPTYLLSTPWLSTNIIIHSIVIIAATLQFIVWTALLIITIRLHNAVKEPIYENRFVRKIYLLIALSFSIKLLLQLVSSSTYISNITYGFRPIVIGYLHLVFLGVVSLFILAYSFSKKIIPLTYTSKAAIIIFIVGILLNEILLMIQGIADLAYYVIPDINLLLLLAAFILLIGITFLNLSVKLKH</sequence>
<feature type="transmembrane region" description="Helical" evidence="1">
    <location>
        <begin position="9"/>
        <end position="29"/>
    </location>
</feature>
<proteinExistence type="predicted"/>
<feature type="transmembrane region" description="Helical" evidence="1">
    <location>
        <begin position="80"/>
        <end position="100"/>
    </location>
</feature>
<feature type="transmembrane region" description="Helical" evidence="1">
    <location>
        <begin position="146"/>
        <end position="164"/>
    </location>
</feature>
<keyword evidence="1" id="KW-1133">Transmembrane helix</keyword>
<name>A0A2W7RMC5_9BACT</name>
<feature type="transmembrane region" description="Helical" evidence="1">
    <location>
        <begin position="282"/>
        <end position="305"/>
    </location>
</feature>
<feature type="transmembrane region" description="Helical" evidence="1">
    <location>
        <begin position="106"/>
        <end position="126"/>
    </location>
</feature>
<organism evidence="2 3">
    <name type="scientific">Hydrotalea sandarakina</name>
    <dbReference type="NCBI Taxonomy" id="1004304"/>
    <lineage>
        <taxon>Bacteria</taxon>
        <taxon>Pseudomonadati</taxon>
        <taxon>Bacteroidota</taxon>
        <taxon>Chitinophagia</taxon>
        <taxon>Chitinophagales</taxon>
        <taxon>Chitinophagaceae</taxon>
        <taxon>Hydrotalea</taxon>
    </lineage>
</organism>
<accession>A0A2W7RMC5</accession>
<dbReference type="Proteomes" id="UP000249720">
    <property type="component" value="Unassembled WGS sequence"/>
</dbReference>
<keyword evidence="3" id="KW-1185">Reference proteome</keyword>
<feature type="transmembrane region" description="Helical" evidence="1">
    <location>
        <begin position="176"/>
        <end position="198"/>
    </location>
</feature>
<feature type="transmembrane region" description="Helical" evidence="1">
    <location>
        <begin position="350"/>
        <end position="372"/>
    </location>
</feature>
<dbReference type="EMBL" id="QKZV01000007">
    <property type="protein sequence ID" value="PZX61534.1"/>
    <property type="molecule type" value="Genomic_DNA"/>
</dbReference>
<feature type="transmembrane region" description="Helical" evidence="1">
    <location>
        <begin position="384"/>
        <end position="404"/>
    </location>
</feature>
<evidence type="ECO:0000256" key="1">
    <source>
        <dbReference type="SAM" id="Phobius"/>
    </source>
</evidence>
<feature type="transmembrane region" description="Helical" evidence="1">
    <location>
        <begin position="240"/>
        <end position="261"/>
    </location>
</feature>
<keyword evidence="1" id="KW-0812">Transmembrane</keyword>
<dbReference type="AlphaFoldDB" id="A0A2W7RMC5"/>
<evidence type="ECO:0000313" key="2">
    <source>
        <dbReference type="EMBL" id="PZX61534.1"/>
    </source>
</evidence>
<keyword evidence="1" id="KW-0472">Membrane</keyword>
<feature type="transmembrane region" description="Helical" evidence="1">
    <location>
        <begin position="49"/>
        <end position="68"/>
    </location>
</feature>
<evidence type="ECO:0000313" key="3">
    <source>
        <dbReference type="Proteomes" id="UP000249720"/>
    </source>
</evidence>
<reference evidence="2 3" key="1">
    <citation type="submission" date="2018-06" db="EMBL/GenBank/DDBJ databases">
        <title>Genomic Encyclopedia of Archaeal and Bacterial Type Strains, Phase II (KMG-II): from individual species to whole genera.</title>
        <authorList>
            <person name="Goeker M."/>
        </authorList>
    </citation>
    <scope>NUCLEOTIDE SEQUENCE [LARGE SCALE GENOMIC DNA]</scope>
    <source>
        <strain evidence="2 3">DSM 23241</strain>
    </source>
</reference>
<comment type="caution">
    <text evidence="2">The sequence shown here is derived from an EMBL/GenBank/DDBJ whole genome shotgun (WGS) entry which is preliminary data.</text>
</comment>
<protein>
    <submittedName>
        <fullName evidence="2">Uncharacterized protein</fullName>
    </submittedName>
</protein>
<gene>
    <name evidence="2" type="ORF">LX80_02264</name>
</gene>
<feature type="transmembrane region" description="Helical" evidence="1">
    <location>
        <begin position="317"/>
        <end position="338"/>
    </location>
</feature>